<organism evidence="3 4">
    <name type="scientific">Rhamnusium bicolor</name>
    <dbReference type="NCBI Taxonomy" id="1586634"/>
    <lineage>
        <taxon>Eukaryota</taxon>
        <taxon>Metazoa</taxon>
        <taxon>Ecdysozoa</taxon>
        <taxon>Arthropoda</taxon>
        <taxon>Hexapoda</taxon>
        <taxon>Insecta</taxon>
        <taxon>Pterygota</taxon>
        <taxon>Neoptera</taxon>
        <taxon>Endopterygota</taxon>
        <taxon>Coleoptera</taxon>
        <taxon>Polyphaga</taxon>
        <taxon>Cucujiformia</taxon>
        <taxon>Chrysomeloidea</taxon>
        <taxon>Cerambycidae</taxon>
        <taxon>Lepturinae</taxon>
        <taxon>Rhagiini</taxon>
        <taxon>Rhamnusium</taxon>
    </lineage>
</organism>
<dbReference type="GO" id="GO:0005634">
    <property type="term" value="C:nucleus"/>
    <property type="evidence" value="ECO:0007669"/>
    <property type="project" value="UniProtKB-SubCell"/>
</dbReference>
<sequence length="203" mass="23720">MPHSKKSDEVRRKYKSYNEKSMKNAVSQVKNETLIVKRAAEMYGINRSTLINHLKNYKCKAVGRPTVLTLQEEKLLVNSLIKLAEWSSGLDRFKLRICVQDYLKRMDRPNPFKNGFPGIDWIKSFENRWKKEIRNRVAQSLPKNMAEACSLEVLNVFYEKLKNIIERLDLSSKLQNIFNSDESGFQTDVGIQKILSQRFKQST</sequence>
<dbReference type="SUPFAM" id="SSF46689">
    <property type="entry name" value="Homeodomain-like"/>
    <property type="match status" value="1"/>
</dbReference>
<dbReference type="AlphaFoldDB" id="A0AAV8WY27"/>
<dbReference type="EMBL" id="JANEYF010004462">
    <property type="protein sequence ID" value="KAJ8931131.1"/>
    <property type="molecule type" value="Genomic_DNA"/>
</dbReference>
<comment type="subcellular location">
    <subcellularLocation>
        <location evidence="1">Nucleus</location>
    </subcellularLocation>
</comment>
<gene>
    <name evidence="3" type="ORF">NQ314_016012</name>
</gene>
<proteinExistence type="predicted"/>
<dbReference type="Proteomes" id="UP001162156">
    <property type="component" value="Unassembled WGS sequence"/>
</dbReference>
<dbReference type="Pfam" id="PF05225">
    <property type="entry name" value="HTH_psq"/>
    <property type="match status" value="1"/>
</dbReference>
<dbReference type="GO" id="GO:0003677">
    <property type="term" value="F:DNA binding"/>
    <property type="evidence" value="ECO:0007669"/>
    <property type="project" value="InterPro"/>
</dbReference>
<evidence type="ECO:0000259" key="2">
    <source>
        <dbReference type="Pfam" id="PF05225"/>
    </source>
</evidence>
<dbReference type="InterPro" id="IPR009057">
    <property type="entry name" value="Homeodomain-like_sf"/>
</dbReference>
<dbReference type="InterPro" id="IPR007889">
    <property type="entry name" value="HTH_Psq"/>
</dbReference>
<evidence type="ECO:0000313" key="3">
    <source>
        <dbReference type="EMBL" id="KAJ8931131.1"/>
    </source>
</evidence>
<reference evidence="3" key="1">
    <citation type="journal article" date="2023" name="Insect Mol. Biol.">
        <title>Genome sequencing provides insights into the evolution of gene families encoding plant cell wall-degrading enzymes in longhorned beetles.</title>
        <authorList>
            <person name="Shin N.R."/>
            <person name="Okamura Y."/>
            <person name="Kirsch R."/>
            <person name="Pauchet Y."/>
        </authorList>
    </citation>
    <scope>NUCLEOTIDE SEQUENCE</scope>
    <source>
        <strain evidence="3">RBIC_L_NR</strain>
    </source>
</reference>
<accession>A0AAV8WY27</accession>
<feature type="domain" description="HTH psq-type" evidence="2">
    <location>
        <begin position="21"/>
        <end position="55"/>
    </location>
</feature>
<dbReference type="Gene3D" id="1.10.10.60">
    <property type="entry name" value="Homeodomain-like"/>
    <property type="match status" value="1"/>
</dbReference>
<evidence type="ECO:0000256" key="1">
    <source>
        <dbReference type="ARBA" id="ARBA00004123"/>
    </source>
</evidence>
<keyword evidence="4" id="KW-1185">Reference proteome</keyword>
<name>A0AAV8WY27_9CUCU</name>
<protein>
    <recommendedName>
        <fullName evidence="2">HTH psq-type domain-containing protein</fullName>
    </recommendedName>
</protein>
<evidence type="ECO:0000313" key="4">
    <source>
        <dbReference type="Proteomes" id="UP001162156"/>
    </source>
</evidence>
<comment type="caution">
    <text evidence="3">The sequence shown here is derived from an EMBL/GenBank/DDBJ whole genome shotgun (WGS) entry which is preliminary data.</text>
</comment>